<dbReference type="Gramene" id="AET1Gv20187300.17">
    <property type="protein sequence ID" value="AET1Gv20187300.17"/>
    <property type="gene ID" value="AET1Gv20187300"/>
</dbReference>
<reference evidence="3" key="1">
    <citation type="journal article" date="2014" name="Science">
        <title>Ancient hybridizations among the ancestral genomes of bread wheat.</title>
        <authorList>
            <consortium name="International Wheat Genome Sequencing Consortium,"/>
            <person name="Marcussen T."/>
            <person name="Sandve S.R."/>
            <person name="Heier L."/>
            <person name="Spannagl M."/>
            <person name="Pfeifer M."/>
            <person name="Jakobsen K.S."/>
            <person name="Wulff B.B."/>
            <person name="Steuernagel B."/>
            <person name="Mayer K.F."/>
            <person name="Olsen O.A."/>
        </authorList>
    </citation>
    <scope>NUCLEOTIDE SEQUENCE [LARGE SCALE GENOMIC DNA]</scope>
    <source>
        <strain evidence="3">cv. AL8/78</strain>
    </source>
</reference>
<evidence type="ECO:0000313" key="2">
    <source>
        <dbReference type="EnsemblPlants" id="AET1Gv20187300.17"/>
    </source>
</evidence>
<reference evidence="2" key="3">
    <citation type="journal article" date="2017" name="Nature">
        <title>Genome sequence of the progenitor of the wheat D genome Aegilops tauschii.</title>
        <authorList>
            <person name="Luo M.C."/>
            <person name="Gu Y.Q."/>
            <person name="Puiu D."/>
            <person name="Wang H."/>
            <person name="Twardziok S.O."/>
            <person name="Deal K.R."/>
            <person name="Huo N."/>
            <person name="Zhu T."/>
            <person name="Wang L."/>
            <person name="Wang Y."/>
            <person name="McGuire P.E."/>
            <person name="Liu S."/>
            <person name="Long H."/>
            <person name="Ramasamy R.K."/>
            <person name="Rodriguez J.C."/>
            <person name="Van S.L."/>
            <person name="Yuan L."/>
            <person name="Wang Z."/>
            <person name="Xia Z."/>
            <person name="Xiao L."/>
            <person name="Anderson O.D."/>
            <person name="Ouyang S."/>
            <person name="Liang Y."/>
            <person name="Zimin A.V."/>
            <person name="Pertea G."/>
            <person name="Qi P."/>
            <person name="Bennetzen J.L."/>
            <person name="Dai X."/>
            <person name="Dawson M.W."/>
            <person name="Muller H.G."/>
            <person name="Kugler K."/>
            <person name="Rivarola-Duarte L."/>
            <person name="Spannagl M."/>
            <person name="Mayer K.F.X."/>
            <person name="Lu F.H."/>
            <person name="Bevan M.W."/>
            <person name="Leroy P."/>
            <person name="Li P."/>
            <person name="You F.M."/>
            <person name="Sun Q."/>
            <person name="Liu Z."/>
            <person name="Lyons E."/>
            <person name="Wicker T."/>
            <person name="Salzberg S.L."/>
            <person name="Devos K.M."/>
            <person name="Dvorak J."/>
        </authorList>
    </citation>
    <scope>NUCLEOTIDE SEQUENCE [LARGE SCALE GENOMIC DNA]</scope>
    <source>
        <strain evidence="2">cv. AL8/78</strain>
    </source>
</reference>
<feature type="region of interest" description="Disordered" evidence="1">
    <location>
        <begin position="61"/>
        <end position="110"/>
    </location>
</feature>
<name>A0A452XVU8_AEGTS</name>
<dbReference type="Proteomes" id="UP000015105">
    <property type="component" value="Chromosome 1D"/>
</dbReference>
<evidence type="ECO:0000256" key="1">
    <source>
        <dbReference type="SAM" id="MobiDB-lite"/>
    </source>
</evidence>
<organism evidence="2 3">
    <name type="scientific">Aegilops tauschii subsp. strangulata</name>
    <name type="common">Goatgrass</name>
    <dbReference type="NCBI Taxonomy" id="200361"/>
    <lineage>
        <taxon>Eukaryota</taxon>
        <taxon>Viridiplantae</taxon>
        <taxon>Streptophyta</taxon>
        <taxon>Embryophyta</taxon>
        <taxon>Tracheophyta</taxon>
        <taxon>Spermatophyta</taxon>
        <taxon>Magnoliopsida</taxon>
        <taxon>Liliopsida</taxon>
        <taxon>Poales</taxon>
        <taxon>Poaceae</taxon>
        <taxon>BOP clade</taxon>
        <taxon>Pooideae</taxon>
        <taxon>Triticodae</taxon>
        <taxon>Triticeae</taxon>
        <taxon>Triticinae</taxon>
        <taxon>Aegilops</taxon>
    </lineage>
</organism>
<dbReference type="AlphaFoldDB" id="A0A452XVU8"/>
<sequence length="110" mass="12224">MPRLAGPTCGTVPRASVWDDDLILKVMRKEKKGPGEYNKLRPGRTLPCMAFCLKLAQEASQENRLPKPLPDPLKKPSSSYQSNAHARKPLPATINYTSGHITKQCGRLKK</sequence>
<reference evidence="3" key="2">
    <citation type="journal article" date="2017" name="Nat. Plants">
        <title>The Aegilops tauschii genome reveals multiple impacts of transposons.</title>
        <authorList>
            <person name="Zhao G."/>
            <person name="Zou C."/>
            <person name="Li K."/>
            <person name="Wang K."/>
            <person name="Li T."/>
            <person name="Gao L."/>
            <person name="Zhang X."/>
            <person name="Wang H."/>
            <person name="Yang Z."/>
            <person name="Liu X."/>
            <person name="Jiang W."/>
            <person name="Mao L."/>
            <person name="Kong X."/>
            <person name="Jiao Y."/>
            <person name="Jia J."/>
        </authorList>
    </citation>
    <scope>NUCLEOTIDE SEQUENCE [LARGE SCALE GENOMIC DNA]</scope>
    <source>
        <strain evidence="3">cv. AL8/78</strain>
    </source>
</reference>
<dbReference type="EnsemblPlants" id="AET1Gv20187300.17">
    <property type="protein sequence ID" value="AET1Gv20187300.17"/>
    <property type="gene ID" value="AET1Gv20187300"/>
</dbReference>
<proteinExistence type="predicted"/>
<accession>A0A452XVU8</accession>
<reference evidence="2" key="5">
    <citation type="journal article" date="2021" name="G3 (Bethesda)">
        <title>Aegilops tauschii genome assembly Aet v5.0 features greater sequence contiguity and improved annotation.</title>
        <authorList>
            <person name="Wang L."/>
            <person name="Zhu T."/>
            <person name="Rodriguez J.C."/>
            <person name="Deal K.R."/>
            <person name="Dubcovsky J."/>
            <person name="McGuire P.E."/>
            <person name="Lux T."/>
            <person name="Spannagl M."/>
            <person name="Mayer K.F.X."/>
            <person name="Baldrich P."/>
            <person name="Meyers B.C."/>
            <person name="Huo N."/>
            <person name="Gu Y.Q."/>
            <person name="Zhou H."/>
            <person name="Devos K.M."/>
            <person name="Bennetzen J.L."/>
            <person name="Unver T."/>
            <person name="Budak H."/>
            <person name="Gulick P.J."/>
            <person name="Galiba G."/>
            <person name="Kalapos B."/>
            <person name="Nelson D.R."/>
            <person name="Li P."/>
            <person name="You F.M."/>
            <person name="Luo M.C."/>
            <person name="Dvorak J."/>
        </authorList>
    </citation>
    <scope>NUCLEOTIDE SEQUENCE [LARGE SCALE GENOMIC DNA]</scope>
    <source>
        <strain evidence="2">cv. AL8/78</strain>
    </source>
</reference>
<reference evidence="2" key="4">
    <citation type="submission" date="2019-03" db="UniProtKB">
        <authorList>
            <consortium name="EnsemblPlants"/>
        </authorList>
    </citation>
    <scope>IDENTIFICATION</scope>
</reference>
<keyword evidence="3" id="KW-1185">Reference proteome</keyword>
<protein>
    <submittedName>
        <fullName evidence="2">Uncharacterized protein</fullName>
    </submittedName>
</protein>
<evidence type="ECO:0000313" key="3">
    <source>
        <dbReference type="Proteomes" id="UP000015105"/>
    </source>
</evidence>